<dbReference type="InterPro" id="IPR013497">
    <property type="entry name" value="Topo_IA_cen"/>
</dbReference>
<feature type="site" description="Interaction with DNA" evidence="10">
    <location>
        <position position="143"/>
    </location>
</feature>
<dbReference type="PANTHER" id="PTHR42785:SF1">
    <property type="entry name" value="DNA TOPOISOMERASE"/>
    <property type="match status" value="1"/>
</dbReference>
<dbReference type="AlphaFoldDB" id="A0A1C1A0B3"/>
<dbReference type="GO" id="GO:0005694">
    <property type="term" value="C:chromosome"/>
    <property type="evidence" value="ECO:0007669"/>
    <property type="project" value="InterPro"/>
</dbReference>
<dbReference type="InterPro" id="IPR013826">
    <property type="entry name" value="Topo_IA_cen_sub3"/>
</dbReference>
<dbReference type="PROSITE" id="PS52039">
    <property type="entry name" value="TOPO_IA_2"/>
    <property type="match status" value="1"/>
</dbReference>
<comment type="subunit">
    <text evidence="10">Monomer.</text>
</comment>
<evidence type="ECO:0000259" key="13">
    <source>
        <dbReference type="PROSITE" id="PS52039"/>
    </source>
</evidence>
<dbReference type="Proteomes" id="UP000093309">
    <property type="component" value="Unassembled WGS sequence"/>
</dbReference>
<dbReference type="InterPro" id="IPR034149">
    <property type="entry name" value="TOPRIM_TopoI"/>
</dbReference>
<feature type="site" description="Interaction with DNA" evidence="10">
    <location>
        <position position="148"/>
    </location>
</feature>
<dbReference type="EC" id="5.6.2.1" evidence="10"/>
<dbReference type="SUPFAM" id="SSF57783">
    <property type="entry name" value="Zinc beta-ribbon"/>
    <property type="match status" value="1"/>
</dbReference>
<gene>
    <name evidence="10" type="primary">topA</name>
    <name evidence="14" type="ORF">A8709_19835</name>
</gene>
<dbReference type="InterPro" id="IPR023405">
    <property type="entry name" value="Topo_IA_core_domain"/>
</dbReference>
<evidence type="ECO:0000256" key="4">
    <source>
        <dbReference type="ARBA" id="ARBA00022771"/>
    </source>
</evidence>
<dbReference type="PANTHER" id="PTHR42785">
    <property type="entry name" value="DNA TOPOISOMERASE, TYPE IA, CORE"/>
    <property type="match status" value="1"/>
</dbReference>
<dbReference type="Gene3D" id="3.40.50.140">
    <property type="match status" value="1"/>
</dbReference>
<dbReference type="Pfam" id="PF01396">
    <property type="entry name" value="Zn_ribbon_Top1"/>
    <property type="match status" value="3"/>
</dbReference>
<evidence type="ECO:0000256" key="10">
    <source>
        <dbReference type="HAMAP-Rule" id="MF_00952"/>
    </source>
</evidence>
<dbReference type="HAMAP" id="MF_00952">
    <property type="entry name" value="Topoisom_1_prok"/>
    <property type="match status" value="1"/>
</dbReference>
<dbReference type="GO" id="GO:0003677">
    <property type="term" value="F:DNA binding"/>
    <property type="evidence" value="ECO:0007669"/>
    <property type="project" value="UniProtKB-KW"/>
</dbReference>
<evidence type="ECO:0000313" key="15">
    <source>
        <dbReference type="Proteomes" id="UP000093309"/>
    </source>
</evidence>
<dbReference type="OrthoDB" id="9804262at2"/>
<dbReference type="InterPro" id="IPR000380">
    <property type="entry name" value="Topo_IA"/>
</dbReference>
<evidence type="ECO:0000256" key="2">
    <source>
        <dbReference type="ARBA" id="ARBA00009446"/>
    </source>
</evidence>
<dbReference type="PRINTS" id="PR00417">
    <property type="entry name" value="PRTPISMRASEI"/>
</dbReference>
<feature type="site" description="Interaction with DNA" evidence="10">
    <location>
        <position position="140"/>
    </location>
</feature>
<dbReference type="InterPro" id="IPR028612">
    <property type="entry name" value="Topoisom_1_IA"/>
</dbReference>
<evidence type="ECO:0000313" key="14">
    <source>
        <dbReference type="EMBL" id="OCT13827.1"/>
    </source>
</evidence>
<keyword evidence="9 10" id="KW-0413">Isomerase</keyword>
<dbReference type="InterPro" id="IPR013825">
    <property type="entry name" value="Topo_IA_cen_sub2"/>
</dbReference>
<comment type="similarity">
    <text evidence="2 10">Belongs to the type IA topoisomerase family.</text>
</comment>
<dbReference type="InterPro" id="IPR005733">
    <property type="entry name" value="TopoI_bac-type"/>
</dbReference>
<keyword evidence="8 10" id="KW-0238">DNA-binding</keyword>
<feature type="site" description="Interaction with DNA" evidence="10">
    <location>
        <position position="491"/>
    </location>
</feature>
<feature type="compositionally biased region" description="Polar residues" evidence="11">
    <location>
        <begin position="441"/>
        <end position="455"/>
    </location>
</feature>
<feature type="domain" description="Toprim" evidence="12">
    <location>
        <begin position="3"/>
        <end position="113"/>
    </location>
</feature>
<evidence type="ECO:0000256" key="7">
    <source>
        <dbReference type="ARBA" id="ARBA00023029"/>
    </source>
</evidence>
<dbReference type="PROSITE" id="PS00396">
    <property type="entry name" value="TOPO_IA_1"/>
    <property type="match status" value="1"/>
</dbReference>
<evidence type="ECO:0000256" key="6">
    <source>
        <dbReference type="ARBA" id="ARBA00022842"/>
    </source>
</evidence>
<dbReference type="PROSITE" id="PS50880">
    <property type="entry name" value="TOPRIM"/>
    <property type="match status" value="1"/>
</dbReference>
<evidence type="ECO:0000256" key="1">
    <source>
        <dbReference type="ARBA" id="ARBA00000213"/>
    </source>
</evidence>
<dbReference type="CDD" id="cd03363">
    <property type="entry name" value="TOPRIM_TopoIA_TopoI"/>
    <property type="match status" value="1"/>
</dbReference>
<dbReference type="GO" id="GO:0006265">
    <property type="term" value="P:DNA topological change"/>
    <property type="evidence" value="ECO:0007669"/>
    <property type="project" value="UniProtKB-UniRule"/>
</dbReference>
<evidence type="ECO:0000256" key="8">
    <source>
        <dbReference type="ARBA" id="ARBA00023125"/>
    </source>
</evidence>
<keyword evidence="4" id="KW-0863">Zinc-finger</keyword>
<keyword evidence="6" id="KW-0460">Magnesium</keyword>
<feature type="site" description="Interaction with DNA" evidence="10">
    <location>
        <position position="300"/>
    </location>
</feature>
<dbReference type="GO" id="GO:0008270">
    <property type="term" value="F:zinc ion binding"/>
    <property type="evidence" value="ECO:0007669"/>
    <property type="project" value="UniProtKB-KW"/>
</dbReference>
<dbReference type="Pfam" id="PF01751">
    <property type="entry name" value="Toprim"/>
    <property type="match status" value="1"/>
</dbReference>
<dbReference type="SMART" id="SM00493">
    <property type="entry name" value="TOPRIM"/>
    <property type="match status" value="1"/>
</dbReference>
<organism evidence="14 15">
    <name type="scientific">Paenibacillus pectinilyticus</name>
    <dbReference type="NCBI Taxonomy" id="512399"/>
    <lineage>
        <taxon>Bacteria</taxon>
        <taxon>Bacillati</taxon>
        <taxon>Bacillota</taxon>
        <taxon>Bacilli</taxon>
        <taxon>Bacillales</taxon>
        <taxon>Paenibacillaceae</taxon>
        <taxon>Paenibacillus</taxon>
    </lineage>
</organism>
<feature type="region of interest" description="Interaction with DNA" evidence="10">
    <location>
        <begin position="163"/>
        <end position="168"/>
    </location>
</feature>
<dbReference type="Gene3D" id="1.10.460.10">
    <property type="entry name" value="Topoisomerase I, domain 2"/>
    <property type="match status" value="1"/>
</dbReference>
<evidence type="ECO:0000256" key="3">
    <source>
        <dbReference type="ARBA" id="ARBA00022723"/>
    </source>
</evidence>
<feature type="site" description="Interaction with DNA" evidence="10">
    <location>
        <position position="155"/>
    </location>
</feature>
<evidence type="ECO:0000259" key="12">
    <source>
        <dbReference type="PROSITE" id="PS50880"/>
    </source>
</evidence>
<dbReference type="STRING" id="512399.A8709_19835"/>
<dbReference type="Pfam" id="PF01131">
    <property type="entry name" value="Topoisom_bac"/>
    <property type="match status" value="1"/>
</dbReference>
<protein>
    <recommendedName>
        <fullName evidence="10">DNA topoisomerase 1</fullName>
        <ecNumber evidence="10">5.6.2.1</ecNumber>
    </recommendedName>
    <alternativeName>
        <fullName evidence="10">DNA topoisomerase I</fullName>
    </alternativeName>
</protein>
<name>A0A1C1A0B3_9BACL</name>
<keyword evidence="7 10" id="KW-0799">Topoisomerase</keyword>
<dbReference type="Gene3D" id="3.30.65.10">
    <property type="entry name" value="Bacterial Topoisomerase I, domain 1"/>
    <property type="match status" value="2"/>
</dbReference>
<feature type="region of interest" description="Disordered" evidence="11">
    <location>
        <begin position="426"/>
        <end position="458"/>
    </location>
</feature>
<reference evidence="15" key="1">
    <citation type="submission" date="2016-05" db="EMBL/GenBank/DDBJ databases">
        <title>Paenibacillus oryzae. sp. nov., isolated from the rice root.</title>
        <authorList>
            <person name="Zhang J."/>
            <person name="Zhang X."/>
        </authorList>
    </citation>
    <scope>NUCLEOTIDE SEQUENCE [LARGE SCALE GENOMIC DNA]</scope>
    <source>
        <strain evidence="15">KCTC13222</strain>
    </source>
</reference>
<evidence type="ECO:0000256" key="11">
    <source>
        <dbReference type="SAM" id="MobiDB-lite"/>
    </source>
</evidence>
<dbReference type="Gene3D" id="2.70.20.10">
    <property type="entry name" value="Topoisomerase I, domain 3"/>
    <property type="match status" value="1"/>
</dbReference>
<comment type="function">
    <text evidence="10">Releases the supercoiling and torsional tension of DNA, which is introduced during the DNA replication and transcription, by transiently cleaving and rejoining one strand of the DNA duplex. Introduces a single-strand break via transesterification at a target site in duplex DNA. The scissile phosphodiester is attacked by the catalytic tyrosine of the enzyme, resulting in the formation of a DNA-(5'-phosphotyrosyl)-enzyme intermediate and the expulsion of a 3'-OH DNA strand. The free DNA strand then undergoes passage around the unbroken strand, thus removing DNA supercoils. Finally, in the religation step, the DNA 3'-OH attacks the covalent intermediate to expel the active-site tyrosine and restore the DNA phosphodiester backbone.</text>
</comment>
<evidence type="ECO:0000256" key="9">
    <source>
        <dbReference type="ARBA" id="ARBA00023235"/>
    </source>
</evidence>
<keyword evidence="15" id="KW-1185">Reference proteome</keyword>
<comment type="catalytic activity">
    <reaction evidence="1 10">
        <text>ATP-independent breakage of single-stranded DNA, followed by passage and rejoining.</text>
        <dbReference type="EC" id="5.6.2.1"/>
    </reaction>
</comment>
<comment type="caution">
    <text evidence="14">The sequence shown here is derived from an EMBL/GenBank/DDBJ whole genome shotgun (WGS) entry which is preliminary data.</text>
</comment>
<sequence>MADSLVIVESPAKAKTIGKYLGSKFIVKASMGHIRDLPKSQIGVEVDRNFEPKYITIRGKGSILKELKDASKKVKKIYLAADPDREGEAIAWHLAHYLDVGPDELCRVVFNEITKDAVKDAFKTPRRINQDLVNAQQARRILDRLVGYKISPLLWKKVKKGLSAGRVQSVAVKLIQDRENEIKAFEPEEYWSITAVLDAGKTVFEAKYHSHNGEKKELHSQEDVDLVLAAMGKDAFVVKEVKEKERQRNPSPPFITSSMQQEAARKLNFRASKTMSVAQQLYEGIDLGKEGTVGLITYMRTDSTRISPIAQEEAKDFIMMKYGPTFYPETPRQYLKKNANAQDAHEGIRPTSVLREPDQMKAFLSKDQYRLYKLVWDRFVASQMASAILDTMTIDLNAGETVFRANGSKMKFAGFMKVYVESNDDGTTEEDKLLPPLSKGDSLQKQSVEPKQHFTQPPPRYTEARLVRALEEMGIGRPSTYAPTLETIQKRGYVAIEEKKFVPTELGELVIQLMQEFFPEILDIEFTAHMEEELDFVEEGKEDWVRVLDTFYTSFEKRLEFAEEEMKEIEIQDEVSDEICEKCGKHLVYKMGRFGKFLACSGFPDCRNTKPIIKDTGVTCPTCKTGKIVERRSKKGRVFYGCDQYPTCDFVSWDKPVDKPCPVCSSLMIEKRSKNGVMIQCTQCDHKEEAIDDSENTDDMKD</sequence>
<accession>A0A1C1A0B3</accession>
<feature type="domain" description="Topo IA-type catalytic" evidence="13">
    <location>
        <begin position="129"/>
        <end position="559"/>
    </location>
</feature>
<dbReference type="CDD" id="cd00186">
    <property type="entry name" value="TOP1Ac"/>
    <property type="match status" value="1"/>
</dbReference>
<dbReference type="InterPro" id="IPR013824">
    <property type="entry name" value="Topo_IA_cen_sub1"/>
</dbReference>
<proteinExistence type="inferred from homology"/>
<dbReference type="Gene3D" id="1.10.290.10">
    <property type="entry name" value="Topoisomerase I, domain 4"/>
    <property type="match status" value="1"/>
</dbReference>
<dbReference type="RefSeq" id="WP_065853916.1">
    <property type="nucleotide sequence ID" value="NZ_LYPC01000022.1"/>
</dbReference>
<dbReference type="EMBL" id="LYPC01000022">
    <property type="protein sequence ID" value="OCT13827.1"/>
    <property type="molecule type" value="Genomic_DNA"/>
</dbReference>
<dbReference type="InterPro" id="IPR003601">
    <property type="entry name" value="Topo_IA_2"/>
</dbReference>
<keyword evidence="5" id="KW-0862">Zinc</keyword>
<dbReference type="NCBIfam" id="TIGR01051">
    <property type="entry name" value="topA_bact"/>
    <property type="match status" value="1"/>
</dbReference>
<dbReference type="InterPro" id="IPR006171">
    <property type="entry name" value="TOPRIM_dom"/>
</dbReference>
<feature type="site" description="Interaction with DNA" evidence="10">
    <location>
        <position position="139"/>
    </location>
</feature>
<feature type="site" description="Interaction with DNA" evidence="10">
    <location>
        <position position="33"/>
    </location>
</feature>
<dbReference type="InterPro" id="IPR023406">
    <property type="entry name" value="Topo_IA_AS"/>
</dbReference>
<dbReference type="SUPFAM" id="SSF56712">
    <property type="entry name" value="Prokaryotic type I DNA topoisomerase"/>
    <property type="match status" value="1"/>
</dbReference>
<dbReference type="GO" id="GO:0003917">
    <property type="term" value="F:DNA topoisomerase type I (single strand cut, ATP-independent) activity"/>
    <property type="evidence" value="ECO:0007669"/>
    <property type="project" value="UniProtKB-UniRule"/>
</dbReference>
<evidence type="ECO:0000256" key="5">
    <source>
        <dbReference type="ARBA" id="ARBA00022833"/>
    </source>
</evidence>
<keyword evidence="3" id="KW-0479">Metal-binding</keyword>
<dbReference type="SMART" id="SM00436">
    <property type="entry name" value="TOP1Bc"/>
    <property type="match status" value="1"/>
</dbReference>
<dbReference type="SMART" id="SM00437">
    <property type="entry name" value="TOP1Ac"/>
    <property type="match status" value="1"/>
</dbReference>
<dbReference type="InterPro" id="IPR013498">
    <property type="entry name" value="Topo_IA_Znf"/>
</dbReference>
<dbReference type="InterPro" id="IPR003602">
    <property type="entry name" value="Topo_IA_DNA-bd_dom"/>
</dbReference>
<feature type="active site" description="O-(5'-phospho-DNA)-tyrosine intermediate" evidence="10">
    <location>
        <position position="298"/>
    </location>
</feature>